<dbReference type="GO" id="GO:0006412">
    <property type="term" value="P:translation"/>
    <property type="evidence" value="ECO:0007669"/>
    <property type="project" value="UniProtKB-UniRule"/>
</dbReference>
<dbReference type="RefSeq" id="WP_154029091.1">
    <property type="nucleotide sequence ID" value="NZ_LR217710.1"/>
</dbReference>
<dbReference type="Pfam" id="PF00466">
    <property type="entry name" value="Ribosomal_L10"/>
    <property type="match status" value="1"/>
</dbReference>
<name>A0A451D6I5_9GAMM</name>
<dbReference type="AlphaFoldDB" id="A0A451D6I5"/>
<keyword evidence="6" id="KW-0694">RNA-binding</keyword>
<evidence type="ECO:0000256" key="3">
    <source>
        <dbReference type="ARBA" id="ARBA00022980"/>
    </source>
</evidence>
<evidence type="ECO:0000256" key="4">
    <source>
        <dbReference type="ARBA" id="ARBA00023274"/>
    </source>
</evidence>
<dbReference type="Gene3D" id="3.30.70.1730">
    <property type="match status" value="1"/>
</dbReference>
<dbReference type="EMBL" id="LR217710">
    <property type="protein sequence ID" value="VFP81324.1"/>
    <property type="molecule type" value="Genomic_DNA"/>
</dbReference>
<accession>A0A451D6I5</accession>
<keyword evidence="4 6" id="KW-0687">Ribonucleoprotein</keyword>
<evidence type="ECO:0000256" key="6">
    <source>
        <dbReference type="HAMAP-Rule" id="MF_00362"/>
    </source>
</evidence>
<protein>
    <recommendedName>
        <fullName evidence="5 6">Large ribosomal subunit protein uL10</fullName>
    </recommendedName>
</protein>
<evidence type="ECO:0000313" key="7">
    <source>
        <dbReference type="EMBL" id="VFP81324.1"/>
    </source>
</evidence>
<dbReference type="GO" id="GO:0005840">
    <property type="term" value="C:ribosome"/>
    <property type="evidence" value="ECO:0007669"/>
    <property type="project" value="UniProtKB-KW"/>
</dbReference>
<evidence type="ECO:0000256" key="2">
    <source>
        <dbReference type="ARBA" id="ARBA00008889"/>
    </source>
</evidence>
<dbReference type="InterPro" id="IPR043141">
    <property type="entry name" value="Ribosomal_uL10-like_sf"/>
</dbReference>
<evidence type="ECO:0000256" key="1">
    <source>
        <dbReference type="ARBA" id="ARBA00002633"/>
    </source>
</evidence>
<dbReference type="OrthoDB" id="9808307at2"/>
<comment type="subunit">
    <text evidence="6">Part of the ribosomal stalk of the 50S ribosomal subunit. The N-terminus interacts with L11 and the large rRNA to form the base of the stalk. The C-terminus forms an elongated spine to which L12 dimers bind in a sequential fashion forming a multimeric L10(L12)X complex.</text>
</comment>
<reference evidence="7 8" key="1">
    <citation type="submission" date="2019-02" db="EMBL/GenBank/DDBJ databases">
        <authorList>
            <person name="Manzano-Marin A."/>
            <person name="Manzano-Marin A."/>
        </authorList>
    </citation>
    <scope>NUCLEOTIDE SEQUENCE [LARGE SCALE GENOMIC DNA]</scope>
    <source>
        <strain evidence="7 8">BuCicurvipes</strain>
    </source>
</reference>
<dbReference type="InterPro" id="IPR001790">
    <property type="entry name" value="Ribosomal_uL10"/>
</dbReference>
<dbReference type="GO" id="GO:0070180">
    <property type="term" value="F:large ribosomal subunit rRNA binding"/>
    <property type="evidence" value="ECO:0007669"/>
    <property type="project" value="UniProtKB-UniRule"/>
</dbReference>
<sequence length="163" mass="18826">MALNRNKKKDIIKKINTIAKKSLSIITANPSKIEVNKINTLRKKAKKFNVKIYLTRNTLLKKSLKKTIFSKIIEILKGPNLIAFSLQHPGSASRLFIEFNKKNKDFKIKNAVYENKILDIKEIHDLATLPTHIESIFKFMTILKEISLGKFLRLLNQITHKSI</sequence>
<dbReference type="HAMAP" id="MF_00362">
    <property type="entry name" value="Ribosomal_uL10"/>
    <property type="match status" value="1"/>
</dbReference>
<dbReference type="SUPFAM" id="SSF160369">
    <property type="entry name" value="Ribosomal protein L10-like"/>
    <property type="match status" value="1"/>
</dbReference>
<dbReference type="InterPro" id="IPR022973">
    <property type="entry name" value="Ribosomal_uL10_bac"/>
</dbReference>
<dbReference type="InterPro" id="IPR047865">
    <property type="entry name" value="Ribosomal_uL10_bac_type"/>
</dbReference>
<dbReference type="NCBIfam" id="NF000955">
    <property type="entry name" value="PRK00099.1-1"/>
    <property type="match status" value="1"/>
</dbReference>
<evidence type="ECO:0000313" key="8">
    <source>
        <dbReference type="Proteomes" id="UP000294344"/>
    </source>
</evidence>
<gene>
    <name evidence="6 7" type="primary">rplJ</name>
    <name evidence="7" type="ORF">BUCICURV3402_021</name>
</gene>
<dbReference type="GO" id="GO:1990904">
    <property type="term" value="C:ribonucleoprotein complex"/>
    <property type="evidence" value="ECO:0007669"/>
    <property type="project" value="UniProtKB-KW"/>
</dbReference>
<dbReference type="Proteomes" id="UP000294344">
    <property type="component" value="Chromosome"/>
</dbReference>
<comment type="similarity">
    <text evidence="2 6">Belongs to the universal ribosomal protein uL10 family.</text>
</comment>
<keyword evidence="6" id="KW-0699">rRNA-binding</keyword>
<evidence type="ECO:0000256" key="5">
    <source>
        <dbReference type="ARBA" id="ARBA00035202"/>
    </source>
</evidence>
<dbReference type="PANTHER" id="PTHR11560">
    <property type="entry name" value="39S RIBOSOMAL PROTEIN L10, MITOCHONDRIAL"/>
    <property type="match status" value="1"/>
</dbReference>
<keyword evidence="3 6" id="KW-0689">Ribosomal protein</keyword>
<organism evidence="7 8">
    <name type="scientific">Buchnera aphidicola</name>
    <name type="common">Cinara curvipes</name>
    <dbReference type="NCBI Taxonomy" id="2518975"/>
    <lineage>
        <taxon>Bacteria</taxon>
        <taxon>Pseudomonadati</taxon>
        <taxon>Pseudomonadota</taxon>
        <taxon>Gammaproteobacteria</taxon>
        <taxon>Enterobacterales</taxon>
        <taxon>Erwiniaceae</taxon>
        <taxon>Buchnera</taxon>
    </lineage>
</organism>
<proteinExistence type="inferred from homology"/>
<comment type="function">
    <text evidence="1 6">Forms part of the ribosomal stalk, playing a central role in the interaction of the ribosome with GTP-bound translation factors.</text>
</comment>
<dbReference type="CDD" id="cd05797">
    <property type="entry name" value="Ribosomal_L10"/>
    <property type="match status" value="1"/>
</dbReference>